<dbReference type="InterPro" id="IPR051414">
    <property type="entry name" value="Adenylate-forming_Reductase"/>
</dbReference>
<dbReference type="Pfam" id="PF23562">
    <property type="entry name" value="AMP-binding_C_3"/>
    <property type="match status" value="1"/>
</dbReference>
<dbReference type="InterPro" id="IPR013120">
    <property type="entry name" value="FAR_NAD-bd"/>
</dbReference>
<dbReference type="InterPro" id="IPR000873">
    <property type="entry name" value="AMP-dep_synth/lig_dom"/>
</dbReference>
<dbReference type="AlphaFoldDB" id="M2PJN2"/>
<accession>M2PJN2</accession>
<dbReference type="PANTHER" id="PTHR43439">
    <property type="entry name" value="PHENYLACETATE-COENZYME A LIGASE"/>
    <property type="match status" value="1"/>
</dbReference>
<feature type="domain" description="Thioester reductase (TE)" evidence="5">
    <location>
        <begin position="447"/>
        <end position="684"/>
    </location>
</feature>
<keyword evidence="3" id="KW-0732">Signal</keyword>
<evidence type="ECO:0000256" key="1">
    <source>
        <dbReference type="ARBA" id="ARBA00022450"/>
    </source>
</evidence>
<dbReference type="SUPFAM" id="SSF51735">
    <property type="entry name" value="NAD(P)-binding Rossmann-fold domains"/>
    <property type="match status" value="1"/>
</dbReference>
<keyword evidence="7" id="KW-1185">Reference proteome</keyword>
<dbReference type="OrthoDB" id="429813at2759"/>
<keyword evidence="2" id="KW-0597">Phosphoprotein</keyword>
<name>M2PJN2_CERS8</name>
<protein>
    <recommendedName>
        <fullName evidence="8">Carrier domain-containing protein</fullName>
    </recommendedName>
</protein>
<dbReference type="InterPro" id="IPR036291">
    <property type="entry name" value="NAD(P)-bd_dom_sf"/>
</dbReference>
<reference evidence="6 7" key="1">
    <citation type="journal article" date="2012" name="Proc. Natl. Acad. Sci. U.S.A.">
        <title>Comparative genomics of Ceriporiopsis subvermispora and Phanerochaete chrysosporium provide insight into selective ligninolysis.</title>
        <authorList>
            <person name="Fernandez-Fueyo E."/>
            <person name="Ruiz-Duenas F.J."/>
            <person name="Ferreira P."/>
            <person name="Floudas D."/>
            <person name="Hibbett D.S."/>
            <person name="Canessa P."/>
            <person name="Larrondo L.F."/>
            <person name="James T.Y."/>
            <person name="Seelenfreund D."/>
            <person name="Lobos S."/>
            <person name="Polanco R."/>
            <person name="Tello M."/>
            <person name="Honda Y."/>
            <person name="Watanabe T."/>
            <person name="Watanabe T."/>
            <person name="Ryu J.S."/>
            <person name="Kubicek C.P."/>
            <person name="Schmoll M."/>
            <person name="Gaskell J."/>
            <person name="Hammel K.E."/>
            <person name="St John F.J."/>
            <person name="Vanden Wymelenberg A."/>
            <person name="Sabat G."/>
            <person name="Splinter BonDurant S."/>
            <person name="Syed K."/>
            <person name="Yadav J.S."/>
            <person name="Doddapaneni H."/>
            <person name="Subramanian V."/>
            <person name="Lavin J.L."/>
            <person name="Oguiza J.A."/>
            <person name="Perez G."/>
            <person name="Pisabarro A.G."/>
            <person name="Ramirez L."/>
            <person name="Santoyo F."/>
            <person name="Master E."/>
            <person name="Coutinho P.M."/>
            <person name="Henrissat B."/>
            <person name="Lombard V."/>
            <person name="Magnuson J.K."/>
            <person name="Kuees U."/>
            <person name="Hori C."/>
            <person name="Igarashi K."/>
            <person name="Samejima M."/>
            <person name="Held B.W."/>
            <person name="Barry K.W."/>
            <person name="LaButti K.M."/>
            <person name="Lapidus A."/>
            <person name="Lindquist E.A."/>
            <person name="Lucas S.M."/>
            <person name="Riley R."/>
            <person name="Salamov A.A."/>
            <person name="Hoffmeister D."/>
            <person name="Schwenk D."/>
            <person name="Hadar Y."/>
            <person name="Yarden O."/>
            <person name="de Vries R.P."/>
            <person name="Wiebenga A."/>
            <person name="Stenlid J."/>
            <person name="Eastwood D."/>
            <person name="Grigoriev I.V."/>
            <person name="Berka R.M."/>
            <person name="Blanchette R.A."/>
            <person name="Kersten P."/>
            <person name="Martinez A.T."/>
            <person name="Vicuna R."/>
            <person name="Cullen D."/>
        </authorList>
    </citation>
    <scope>NUCLEOTIDE SEQUENCE [LARGE SCALE GENOMIC DNA]</scope>
    <source>
        <strain evidence="6 7">B</strain>
    </source>
</reference>
<evidence type="ECO:0000313" key="6">
    <source>
        <dbReference type="EMBL" id="EMD36404.1"/>
    </source>
</evidence>
<dbReference type="Gene3D" id="3.40.50.720">
    <property type="entry name" value="NAD(P)-binding Rossmann-like Domain"/>
    <property type="match status" value="1"/>
</dbReference>
<evidence type="ECO:0000256" key="2">
    <source>
        <dbReference type="ARBA" id="ARBA00022553"/>
    </source>
</evidence>
<dbReference type="SUPFAM" id="SSF56801">
    <property type="entry name" value="Acetyl-CoA synthetase-like"/>
    <property type="match status" value="1"/>
</dbReference>
<feature type="chain" id="PRO_5004022731" description="Carrier domain-containing protein" evidence="3">
    <location>
        <begin position="22"/>
        <end position="805"/>
    </location>
</feature>
<dbReference type="Pfam" id="PF07993">
    <property type="entry name" value="NAD_binding_4"/>
    <property type="match status" value="1"/>
</dbReference>
<gene>
    <name evidence="6" type="ORF">CERSUDRAFT_84555</name>
</gene>
<evidence type="ECO:0000256" key="3">
    <source>
        <dbReference type="SAM" id="SignalP"/>
    </source>
</evidence>
<feature type="signal peptide" evidence="3">
    <location>
        <begin position="1"/>
        <end position="21"/>
    </location>
</feature>
<proteinExistence type="predicted"/>
<dbReference type="EMBL" id="KB445798">
    <property type="protein sequence ID" value="EMD36404.1"/>
    <property type="molecule type" value="Genomic_DNA"/>
</dbReference>
<evidence type="ECO:0008006" key="8">
    <source>
        <dbReference type="Google" id="ProtNLM"/>
    </source>
</evidence>
<dbReference type="Gene3D" id="3.40.50.12780">
    <property type="entry name" value="N-terminal domain of ligase-like"/>
    <property type="match status" value="1"/>
</dbReference>
<dbReference type="InterPro" id="IPR042099">
    <property type="entry name" value="ANL_N_sf"/>
</dbReference>
<organism evidence="6 7">
    <name type="scientific">Ceriporiopsis subvermispora (strain B)</name>
    <name type="common">White-rot fungus</name>
    <name type="synonym">Gelatoporia subvermispora</name>
    <dbReference type="NCBI Taxonomy" id="914234"/>
    <lineage>
        <taxon>Eukaryota</taxon>
        <taxon>Fungi</taxon>
        <taxon>Dikarya</taxon>
        <taxon>Basidiomycota</taxon>
        <taxon>Agaricomycotina</taxon>
        <taxon>Agaricomycetes</taxon>
        <taxon>Polyporales</taxon>
        <taxon>Gelatoporiaceae</taxon>
        <taxon>Gelatoporia</taxon>
    </lineage>
</organism>
<dbReference type="Proteomes" id="UP000016930">
    <property type="component" value="Unassembled WGS sequence"/>
</dbReference>
<dbReference type="Pfam" id="PF00501">
    <property type="entry name" value="AMP-binding"/>
    <property type="match status" value="1"/>
</dbReference>
<evidence type="ECO:0000259" key="4">
    <source>
        <dbReference type="Pfam" id="PF00501"/>
    </source>
</evidence>
<evidence type="ECO:0000259" key="5">
    <source>
        <dbReference type="Pfam" id="PF07993"/>
    </source>
</evidence>
<keyword evidence="1" id="KW-0596">Phosphopantetheine</keyword>
<feature type="domain" description="AMP-dependent synthetase/ligase" evidence="4">
    <location>
        <begin position="1"/>
        <end position="122"/>
    </location>
</feature>
<dbReference type="PANTHER" id="PTHR43439:SF2">
    <property type="entry name" value="ENZYME, PUTATIVE (JCVI)-RELATED"/>
    <property type="match status" value="1"/>
</dbReference>
<dbReference type="STRING" id="914234.M2PJN2"/>
<dbReference type="HOGENOM" id="CLU_002220_2_1_1"/>
<evidence type="ECO:0000313" key="7">
    <source>
        <dbReference type="Proteomes" id="UP000016930"/>
    </source>
</evidence>
<sequence length="805" mass="89037">MAPMFHTMGLGCLIRFPFGAGSVPVIVETKQPYTGDLLCRVLDYYPRAICVVTPTILDEIASGDAKHVRTLATAHRVIFAGAGLSQQVGDRLAAANVRLVSAFGSTETGQLTLSDTASDDPRDWSYVRFLDPEQVHFVPAAQSLFQLVVKPGRFVSPIHVNYSDPVGFCSGDIWKRHPTKPGLWKHMGRRGAVTVLSNGEKTDNLQLESLLTESPLVKYAIVFGEGRFQNGVIIQPSTSSWTYDAFMTSLRPIIEHVNSVIPKHSRLVKDLILIAPPWKPFILSDKATVRRHETLNQYEAEVEDAYAKLESGAGGEPLPESDDNEGTLAYIHKLVTRLVGKDVSHNADLFDHGMDSLMAINCRAGLLALARSKGHDIVPRNLVYQYPTIHLLFHFITSQDSNGGDTGRAYLDQILFKLENDWDLPPKRVAKVTNGETIHAGQLVVLLTGSTGTFGSQILSRLLESPQIASVYCLNRINKTTSADERQRWNMNDPALLEKHRSRVSFWDLNLAEVDLGLRDDAAELIRTRVTHIVHCAWEVNFNHTVHRFVDMQLKGVRNVVDLALSSSRPTPPRVVFLSSVAAVANYGGPESEIPEKIFQDTSLPIHQGYAEAKFLAERLLVTASQRSGLPVTIIRGGQLSGSARTGAWNVMEVIPIFFQSCHLLDLVPNVLPDVRWMPTDIAAMVLLDILLKDAGPTNEPSVFHLESAHVLRGQNLLKSLIAASQGRLKQTTTKDWLEEVKNHAEEVPASRLLDVYEGWLARAGGESHRPLSIERTRGMLQAAEGIPINDDLIAMYWKHAIAAI</sequence>